<keyword evidence="1" id="KW-0472">Membrane</keyword>
<keyword evidence="1" id="KW-1133">Transmembrane helix</keyword>
<name>X6MVW1_RETFI</name>
<accession>X6MVW1</accession>
<evidence type="ECO:0000313" key="3">
    <source>
        <dbReference type="Proteomes" id="UP000023152"/>
    </source>
</evidence>
<protein>
    <submittedName>
        <fullName evidence="2">Uncharacterized protein</fullName>
    </submittedName>
</protein>
<gene>
    <name evidence="2" type="ORF">RFI_19347</name>
</gene>
<dbReference type="EMBL" id="ASPP01015701">
    <property type="protein sequence ID" value="ETO17959.1"/>
    <property type="molecule type" value="Genomic_DNA"/>
</dbReference>
<proteinExistence type="predicted"/>
<sequence length="246" mass="28156">MYMHRQSQWQGWNTQVIGLMLNLSVTATEFSWGQYLQVLNVILSNDGFVGTGTALQVVQQLQRTFYSIVTFTNGDQNTASIFLSFGSCAFYYLCLYLWFMRWSGLFIADILNSLCATIQYDNANGKTSVTSLISFLRNVTNMASDFVVHVQNGCDCGMLILMSPSFIMHNNYITKKKKKGNDVTYDLSEMNVWVYALPLNNPNVSENGFWKIHNTWISYQALNLMPKDANVAYLTSVEFCQLYFFF</sequence>
<dbReference type="Proteomes" id="UP000023152">
    <property type="component" value="Unassembled WGS sequence"/>
</dbReference>
<comment type="caution">
    <text evidence="2">The sequence shown here is derived from an EMBL/GenBank/DDBJ whole genome shotgun (WGS) entry which is preliminary data.</text>
</comment>
<keyword evidence="3" id="KW-1185">Reference proteome</keyword>
<evidence type="ECO:0000256" key="1">
    <source>
        <dbReference type="SAM" id="Phobius"/>
    </source>
</evidence>
<keyword evidence="1" id="KW-0812">Transmembrane</keyword>
<organism evidence="2 3">
    <name type="scientific">Reticulomyxa filosa</name>
    <dbReference type="NCBI Taxonomy" id="46433"/>
    <lineage>
        <taxon>Eukaryota</taxon>
        <taxon>Sar</taxon>
        <taxon>Rhizaria</taxon>
        <taxon>Retaria</taxon>
        <taxon>Foraminifera</taxon>
        <taxon>Monothalamids</taxon>
        <taxon>Reticulomyxidae</taxon>
        <taxon>Reticulomyxa</taxon>
    </lineage>
</organism>
<feature type="non-terminal residue" evidence="2">
    <location>
        <position position="246"/>
    </location>
</feature>
<dbReference type="AlphaFoldDB" id="X6MVW1"/>
<evidence type="ECO:0000313" key="2">
    <source>
        <dbReference type="EMBL" id="ETO17959.1"/>
    </source>
</evidence>
<feature type="transmembrane region" description="Helical" evidence="1">
    <location>
        <begin position="79"/>
        <end position="99"/>
    </location>
</feature>
<reference evidence="2 3" key="1">
    <citation type="journal article" date="2013" name="Curr. Biol.">
        <title>The Genome of the Foraminiferan Reticulomyxa filosa.</title>
        <authorList>
            <person name="Glockner G."/>
            <person name="Hulsmann N."/>
            <person name="Schleicher M."/>
            <person name="Noegel A.A."/>
            <person name="Eichinger L."/>
            <person name="Gallinger C."/>
            <person name="Pawlowski J."/>
            <person name="Sierra R."/>
            <person name="Euteneuer U."/>
            <person name="Pillet L."/>
            <person name="Moustafa A."/>
            <person name="Platzer M."/>
            <person name="Groth M."/>
            <person name="Szafranski K."/>
            <person name="Schliwa M."/>
        </authorList>
    </citation>
    <scope>NUCLEOTIDE SEQUENCE [LARGE SCALE GENOMIC DNA]</scope>
</reference>